<dbReference type="AlphaFoldDB" id="A0ABD5Q422"/>
<evidence type="ECO:0000259" key="1">
    <source>
        <dbReference type="Pfam" id="PF18545"/>
    </source>
</evidence>
<evidence type="ECO:0000313" key="2">
    <source>
        <dbReference type="EMBL" id="MFC4825444.1"/>
    </source>
</evidence>
<keyword evidence="3" id="KW-1185">Reference proteome</keyword>
<organism evidence="2 3">
    <name type="scientific">Halorussus aquaticus</name>
    <dbReference type="NCBI Taxonomy" id="2953748"/>
    <lineage>
        <taxon>Archaea</taxon>
        <taxon>Methanobacteriati</taxon>
        <taxon>Methanobacteriota</taxon>
        <taxon>Stenosarchaea group</taxon>
        <taxon>Halobacteria</taxon>
        <taxon>Halobacteriales</taxon>
        <taxon>Haladaptataceae</taxon>
        <taxon>Halorussus</taxon>
    </lineage>
</organism>
<reference evidence="2 3" key="1">
    <citation type="journal article" date="2019" name="Int. J. Syst. Evol. Microbiol.">
        <title>The Global Catalogue of Microorganisms (GCM) 10K type strain sequencing project: providing services to taxonomists for standard genome sequencing and annotation.</title>
        <authorList>
            <consortium name="The Broad Institute Genomics Platform"/>
            <consortium name="The Broad Institute Genome Sequencing Center for Infectious Disease"/>
            <person name="Wu L."/>
            <person name="Ma J."/>
        </authorList>
    </citation>
    <scope>NUCLEOTIDE SEQUENCE [LARGE SCALE GENOMIC DNA]</scope>
    <source>
        <strain evidence="2 3">XZYJ18</strain>
    </source>
</reference>
<dbReference type="EMBL" id="JBHSHT010000002">
    <property type="protein sequence ID" value="MFC4825444.1"/>
    <property type="molecule type" value="Genomic_DNA"/>
</dbReference>
<dbReference type="Pfam" id="PF18545">
    <property type="entry name" value="HalOD1"/>
    <property type="match status" value="1"/>
</dbReference>
<gene>
    <name evidence="2" type="ORF">ACFO9K_14370</name>
</gene>
<evidence type="ECO:0000313" key="3">
    <source>
        <dbReference type="Proteomes" id="UP001595945"/>
    </source>
</evidence>
<proteinExistence type="predicted"/>
<name>A0ABD5Q422_9EURY</name>
<dbReference type="GeneID" id="73043840"/>
<dbReference type="Proteomes" id="UP001595945">
    <property type="component" value="Unassembled WGS sequence"/>
</dbReference>
<dbReference type="RefSeq" id="WP_254268894.1">
    <property type="nucleotide sequence ID" value="NZ_CP100400.1"/>
</dbReference>
<feature type="domain" description="Halobacterial output" evidence="1">
    <location>
        <begin position="23"/>
        <end position="100"/>
    </location>
</feature>
<sequence length="106" mass="11508">MGEREDSVGVSTDELRYRADPGETASEAVVSAITAVVRDTEFERTDDVTSLPPLYDAVDADALNQLFDPPWNDGDADISITFVYADYRVHIDDTGLVVVTDGGDSH</sequence>
<comment type="caution">
    <text evidence="2">The sequence shown here is derived from an EMBL/GenBank/DDBJ whole genome shotgun (WGS) entry which is preliminary data.</text>
</comment>
<dbReference type="InterPro" id="IPR040624">
    <property type="entry name" value="HalOD1"/>
</dbReference>
<accession>A0ABD5Q422</accession>
<protein>
    <submittedName>
        <fullName evidence="2">HalOD1 output domain-containing protein</fullName>
    </submittedName>
</protein>